<gene>
    <name evidence="2" type="ORF">IWQ60_010914</name>
</gene>
<feature type="compositionally biased region" description="Polar residues" evidence="1">
    <location>
        <begin position="1"/>
        <end position="20"/>
    </location>
</feature>
<keyword evidence="3" id="KW-1185">Reference proteome</keyword>
<protein>
    <submittedName>
        <fullName evidence="2">Uncharacterized protein</fullName>
    </submittedName>
</protein>
<accession>A0A9W7ZIF7</accession>
<evidence type="ECO:0000256" key="1">
    <source>
        <dbReference type="SAM" id="MobiDB-lite"/>
    </source>
</evidence>
<evidence type="ECO:0000313" key="3">
    <source>
        <dbReference type="Proteomes" id="UP001150569"/>
    </source>
</evidence>
<dbReference type="AlphaFoldDB" id="A0A9W7ZIF7"/>
<reference evidence="2" key="1">
    <citation type="submission" date="2022-07" db="EMBL/GenBank/DDBJ databases">
        <title>Phylogenomic reconstructions and comparative analyses of Kickxellomycotina fungi.</title>
        <authorList>
            <person name="Reynolds N.K."/>
            <person name="Stajich J.E."/>
            <person name="Barry K."/>
            <person name="Grigoriev I.V."/>
            <person name="Crous P."/>
            <person name="Smith M.E."/>
        </authorList>
    </citation>
    <scope>NUCLEOTIDE SEQUENCE</scope>
    <source>
        <strain evidence="2">RSA 861</strain>
    </source>
</reference>
<name>A0A9W7ZIF7_9FUNG</name>
<feature type="region of interest" description="Disordered" evidence="1">
    <location>
        <begin position="1"/>
        <end position="25"/>
    </location>
</feature>
<organism evidence="2 3">
    <name type="scientific">Tieghemiomyces parasiticus</name>
    <dbReference type="NCBI Taxonomy" id="78921"/>
    <lineage>
        <taxon>Eukaryota</taxon>
        <taxon>Fungi</taxon>
        <taxon>Fungi incertae sedis</taxon>
        <taxon>Zoopagomycota</taxon>
        <taxon>Kickxellomycotina</taxon>
        <taxon>Dimargaritomycetes</taxon>
        <taxon>Dimargaritales</taxon>
        <taxon>Dimargaritaceae</taxon>
        <taxon>Tieghemiomyces</taxon>
    </lineage>
</organism>
<sequence length="307" mass="34117">MGSPVGSSQGSSLNDNQGNFGAQGKTDDTQACYLSKLPNEVIHRALENLVKKSDQDQASLASKRLSDTRPESASRFYIATDANIVELTKAFPYYAAVVMEDVGILVKTLQQGVKLIDDDALTDAMRNDPAFNGGVRELFHDDGGRNMYEVRKSLANEWFPQWVVTTLVTFGKVELLPAFLDVLGRDVDPTLSMSTFQLAYILQHEYGYHPNTEDYCWAGMSIHDRTRIDIPEKFKRSAKAYADQLGFTVAAEAISRQLAEPGTVSRKDMNGRLQPYIKSFHATKDKPLEVLFYPPPPAVLTSLPETV</sequence>
<dbReference type="EMBL" id="JANBPT010001124">
    <property type="protein sequence ID" value="KAJ1909933.1"/>
    <property type="molecule type" value="Genomic_DNA"/>
</dbReference>
<dbReference type="Proteomes" id="UP001150569">
    <property type="component" value="Unassembled WGS sequence"/>
</dbReference>
<evidence type="ECO:0000313" key="2">
    <source>
        <dbReference type="EMBL" id="KAJ1909933.1"/>
    </source>
</evidence>
<proteinExistence type="predicted"/>
<comment type="caution">
    <text evidence="2">The sequence shown here is derived from an EMBL/GenBank/DDBJ whole genome shotgun (WGS) entry which is preliminary data.</text>
</comment>